<dbReference type="Pfam" id="PF24961">
    <property type="entry name" value="NfeD_membrane"/>
    <property type="match status" value="1"/>
</dbReference>
<comment type="subcellular location">
    <subcellularLocation>
        <location evidence="1">Membrane</location>
        <topology evidence="1">Multi-pass membrane protein</topology>
    </subcellularLocation>
</comment>
<comment type="caution">
    <text evidence="8">The sequence shown here is derived from an EMBL/GenBank/DDBJ whole genome shotgun (WGS) entry which is preliminary data.</text>
</comment>
<keyword evidence="2 5" id="KW-0812">Transmembrane</keyword>
<feature type="transmembrane region" description="Helical" evidence="5">
    <location>
        <begin position="27"/>
        <end position="48"/>
    </location>
</feature>
<reference evidence="8 9" key="1">
    <citation type="submission" date="2015-06" db="EMBL/GenBank/DDBJ databases">
        <title>Genome sequence of the organohalide-respiring Dehalogenimonas alkenigignens type strain (IP3-3T).</title>
        <authorList>
            <person name="Key T.A."/>
            <person name="Richmond D.P."/>
            <person name="Bowman K.S."/>
            <person name="Cho Y.-J."/>
            <person name="Chun J."/>
            <person name="da Costa M.S."/>
            <person name="Rainey F.A."/>
            <person name="Moe W.M."/>
        </authorList>
    </citation>
    <scope>NUCLEOTIDE SEQUENCE [LARGE SCALE GENOMIC DNA]</scope>
    <source>
        <strain evidence="8 9">IP3-3</strain>
    </source>
</reference>
<dbReference type="InterPro" id="IPR056739">
    <property type="entry name" value="NfeD_membrane"/>
</dbReference>
<dbReference type="RefSeq" id="WP_058439642.1">
    <property type="nucleotide sequence ID" value="NZ_KQ758903.1"/>
</dbReference>
<name>A0A0W0GJF4_9CHLR</name>
<accession>A0A0W0GJF4</accession>
<evidence type="ECO:0000256" key="4">
    <source>
        <dbReference type="ARBA" id="ARBA00023136"/>
    </source>
</evidence>
<proteinExistence type="predicted"/>
<dbReference type="Gene3D" id="2.40.50.140">
    <property type="entry name" value="Nucleic acid-binding proteins"/>
    <property type="match status" value="1"/>
</dbReference>
<evidence type="ECO:0000256" key="5">
    <source>
        <dbReference type="SAM" id="Phobius"/>
    </source>
</evidence>
<evidence type="ECO:0000259" key="7">
    <source>
        <dbReference type="Pfam" id="PF24961"/>
    </source>
</evidence>
<dbReference type="InterPro" id="IPR052165">
    <property type="entry name" value="Membrane_assoc_protease"/>
</dbReference>
<evidence type="ECO:0000256" key="1">
    <source>
        <dbReference type="ARBA" id="ARBA00004141"/>
    </source>
</evidence>
<feature type="transmembrane region" description="Helical" evidence="5">
    <location>
        <begin position="54"/>
        <end position="72"/>
    </location>
</feature>
<evidence type="ECO:0000256" key="3">
    <source>
        <dbReference type="ARBA" id="ARBA00022989"/>
    </source>
</evidence>
<evidence type="ECO:0000313" key="9">
    <source>
        <dbReference type="Proteomes" id="UP000053947"/>
    </source>
</evidence>
<dbReference type="PANTHER" id="PTHR33507:SF4">
    <property type="entry name" value="NODULATION COMPETITIVENESS PROTEIN NFED"/>
    <property type="match status" value="1"/>
</dbReference>
<dbReference type="PANTHER" id="PTHR33507">
    <property type="entry name" value="INNER MEMBRANE PROTEIN YBBJ"/>
    <property type="match status" value="1"/>
</dbReference>
<dbReference type="AlphaFoldDB" id="A0A0W0GJF4"/>
<feature type="transmembrane region" description="Helical" evidence="5">
    <location>
        <begin position="6"/>
        <end position="22"/>
    </location>
</feature>
<dbReference type="Proteomes" id="UP000053947">
    <property type="component" value="Unassembled WGS sequence"/>
</dbReference>
<dbReference type="InterPro" id="IPR002810">
    <property type="entry name" value="NfeD-like_C"/>
</dbReference>
<keyword evidence="9" id="KW-1185">Reference proteome</keyword>
<evidence type="ECO:0000256" key="2">
    <source>
        <dbReference type="ARBA" id="ARBA00022692"/>
    </source>
</evidence>
<keyword evidence="3 5" id="KW-1133">Transmembrane helix</keyword>
<keyword evidence="4 5" id="KW-0472">Membrane</keyword>
<feature type="domain" description="NfeD-like C-terminal" evidence="6">
    <location>
        <begin position="88"/>
        <end position="143"/>
    </location>
</feature>
<sequence>MNIAGILLIALAIAFFIVEFFTSGYALFAAAGLLSLILGLVLVFNFAVPPWVTVTLLALILGLSATAAILIWRRVAEAQKQKIATGNEELVGQTARVHAPLQPAGKVFIQGEIWSAELDAGRAEIGEQVTVTGVQGLKLSVKKNARGG</sequence>
<dbReference type="SUPFAM" id="SSF141322">
    <property type="entry name" value="NfeD domain-like"/>
    <property type="match status" value="1"/>
</dbReference>
<dbReference type="OrthoDB" id="160826at2"/>
<dbReference type="Pfam" id="PF01957">
    <property type="entry name" value="NfeD"/>
    <property type="match status" value="1"/>
</dbReference>
<feature type="domain" description="NfeD integral membrane" evidence="7">
    <location>
        <begin position="2"/>
        <end position="73"/>
    </location>
</feature>
<gene>
    <name evidence="8" type="ORF">DEALK_15460</name>
</gene>
<dbReference type="GO" id="GO:0016020">
    <property type="term" value="C:membrane"/>
    <property type="evidence" value="ECO:0007669"/>
    <property type="project" value="UniProtKB-SubCell"/>
</dbReference>
<evidence type="ECO:0000259" key="6">
    <source>
        <dbReference type="Pfam" id="PF01957"/>
    </source>
</evidence>
<dbReference type="InterPro" id="IPR012340">
    <property type="entry name" value="NA-bd_OB-fold"/>
</dbReference>
<organism evidence="8 9">
    <name type="scientific">Dehalogenimonas alkenigignens</name>
    <dbReference type="NCBI Taxonomy" id="1217799"/>
    <lineage>
        <taxon>Bacteria</taxon>
        <taxon>Bacillati</taxon>
        <taxon>Chloroflexota</taxon>
        <taxon>Dehalococcoidia</taxon>
        <taxon>Dehalococcoidales</taxon>
        <taxon>Dehalococcoidaceae</taxon>
        <taxon>Dehalogenimonas</taxon>
    </lineage>
</organism>
<evidence type="ECO:0000313" key="8">
    <source>
        <dbReference type="EMBL" id="KTB48699.1"/>
    </source>
</evidence>
<dbReference type="EMBL" id="LFDV01000002">
    <property type="protein sequence ID" value="KTB48699.1"/>
    <property type="molecule type" value="Genomic_DNA"/>
</dbReference>
<protein>
    <submittedName>
        <fullName evidence="8">NfeD-like C-terminal, partner-binding</fullName>
    </submittedName>
</protein>
<dbReference type="STRING" id="1217799.DEALK_15460"/>